<evidence type="ECO:0000313" key="1">
    <source>
        <dbReference type="EMBL" id="KAK5981970.1"/>
    </source>
</evidence>
<name>A0AAN8G2E1_TRICO</name>
<keyword evidence="2" id="KW-1185">Reference proteome</keyword>
<protein>
    <submittedName>
        <fullName evidence="1">Uncharacterized protein</fullName>
    </submittedName>
</protein>
<proteinExistence type="predicted"/>
<dbReference type="AlphaFoldDB" id="A0AAN8G2E1"/>
<sequence length="289" mass="33602">NGSLLLPSIHVCPKNPDHLNYEVLFADIQQRLGPQTFDLKKDILLYFIASCGFLNTKVDTWTPTRISSIRPLLDQWFGGRSMIEMFQFVFDENGLQCSDVFADCETMECCEHFKPHYVMLRGRCMRLDHYYQKSGGQSNSLRLKFKNPNSLLVDGSEQRQYVIYFGDEWPEIAIFPRVYVTKDEFVLANARLRKVKMMPRLNVCSTDPYRRGRATCYVNRWLEENLLRPLNCTLPAMRNLRSANGYSVCNPHLVVANYKQIITANTLQHRVSDVEKFQGKVNEYKQNSS</sequence>
<organism evidence="1 2">
    <name type="scientific">Trichostrongylus colubriformis</name>
    <name type="common">Black scour worm</name>
    <dbReference type="NCBI Taxonomy" id="6319"/>
    <lineage>
        <taxon>Eukaryota</taxon>
        <taxon>Metazoa</taxon>
        <taxon>Ecdysozoa</taxon>
        <taxon>Nematoda</taxon>
        <taxon>Chromadorea</taxon>
        <taxon>Rhabditida</taxon>
        <taxon>Rhabditina</taxon>
        <taxon>Rhabditomorpha</taxon>
        <taxon>Strongyloidea</taxon>
        <taxon>Trichostrongylidae</taxon>
        <taxon>Trichostrongylus</taxon>
    </lineage>
</organism>
<reference evidence="1 2" key="1">
    <citation type="submission" date="2019-10" db="EMBL/GenBank/DDBJ databases">
        <title>Assembly and Annotation for the nematode Trichostrongylus colubriformis.</title>
        <authorList>
            <person name="Martin J."/>
        </authorList>
    </citation>
    <scope>NUCLEOTIDE SEQUENCE [LARGE SCALE GENOMIC DNA]</scope>
    <source>
        <strain evidence="1">G859</strain>
        <tissue evidence="1">Whole worm</tissue>
    </source>
</reference>
<dbReference type="Proteomes" id="UP001331761">
    <property type="component" value="Unassembled WGS sequence"/>
</dbReference>
<accession>A0AAN8G2E1</accession>
<gene>
    <name evidence="1" type="ORF">GCK32_016092</name>
</gene>
<feature type="non-terminal residue" evidence="1">
    <location>
        <position position="1"/>
    </location>
</feature>
<dbReference type="EMBL" id="WIXE01005686">
    <property type="protein sequence ID" value="KAK5981970.1"/>
    <property type="molecule type" value="Genomic_DNA"/>
</dbReference>
<evidence type="ECO:0000313" key="2">
    <source>
        <dbReference type="Proteomes" id="UP001331761"/>
    </source>
</evidence>
<comment type="caution">
    <text evidence="1">The sequence shown here is derived from an EMBL/GenBank/DDBJ whole genome shotgun (WGS) entry which is preliminary data.</text>
</comment>